<evidence type="ECO:0000256" key="4">
    <source>
        <dbReference type="ARBA" id="ARBA00022475"/>
    </source>
</evidence>
<keyword evidence="17" id="KW-0407">Ion channel</keyword>
<dbReference type="InterPro" id="IPR035986">
    <property type="entry name" value="PKD_dom_sf"/>
</dbReference>
<evidence type="ECO:0000259" key="29">
    <source>
        <dbReference type="PROSITE" id="PS51111"/>
    </source>
</evidence>
<gene>
    <name evidence="31" type="primary">PKD1L1</name>
</gene>
<keyword evidence="15" id="KW-0325">Glycoprotein</keyword>
<feature type="region of interest" description="Disordered" evidence="24">
    <location>
        <begin position="27"/>
        <end position="55"/>
    </location>
</feature>
<keyword evidence="14" id="KW-1015">Disulfide bond</keyword>
<comment type="function">
    <text evidence="18">Component of a calcium-permeant ion channel formed by PKD1L2 and PKD1L1 in primary cilia, where it controls cilium calcium concentration, without affecting cytoplasmic calcium concentration, and regulates sonic hedgehog/SHH signaling and GLI2 transcription. The PKD1L1:PKD2L1 channel complex is mechanosensitive only at high pressures and is highly temperature sensitive. Also involved in left/right axis specification downstream of nodal flow by forming a complex with PKD2 in cilia to facilitate flow detection in left/right patterning. May function as a G-protein-coupled receptor.</text>
</comment>
<dbReference type="FunFam" id="2.60.40.10:FF:000825">
    <property type="entry name" value="Polycystin 1, transient receptor potential channel interacting"/>
    <property type="match status" value="1"/>
</dbReference>
<evidence type="ECO:0000259" key="28">
    <source>
        <dbReference type="PROSITE" id="PS50221"/>
    </source>
</evidence>
<feature type="region of interest" description="Disordered" evidence="24">
    <location>
        <begin position="2243"/>
        <end position="2290"/>
    </location>
</feature>
<sequence length="2719" mass="295411">MAPEWLPGTEVTSATVTMGAPIKVAASAQTRTPAAPSPTLPRSSLCHSGSASWSRPKQLCPLAQYRPGAVSVQVPADAVDPAICDFPGTDAQAPPSLGFRVQVASQAALCLAMDFGDSSGVQVTIRNVSGGMAVTAYHQFGKEGVYALKVLMYNEFYGTEKELGPYYVEIGPATVSVFMNSSSTHKDELLAFADSRMGQKGTIVSHRFPAGPSRDVSFTSQSRARGGQAWPRVTVRYHMQPVSVYTNGTVFATDAHITFLAVTEETTPLEFVWSFGDGPPVRTTSRSIKKRLSIPQWYSVTVRATSRLGSVASEPRRIRAQRRIVASRLASPSSALLNASVTFECRLNFGTDVTFLWDFGDGAVGPGDSSASHTYSREGQFTVQVLAFNDVSSASLRKQLFVVREPCQPPPVKNMGLGKVQVWRSQPVTLAVTFESAILCDISRGLSYTWTFWNSQGWPVALPPTVSTHRQMVTVPSYFLEPGNYTALARVQVEGSVVHSNYSLAVEVRARAPVSVISEGTHLFISRAPAFTVVLTGSQSYDPDRPGAALSYHWKCTAASSPGHSCFATSSPRSLDAGAPSLAFPADSLSDSYDQFLVTLTVSSAGRNSSEAQVFLSPRPDSALRFVHISRVSFKDVFVNWNEELSLQAECDDCGEGPHLSYSWDLFLVNATERTRMEVSLVMPTTPRPPAPLLHPHGDGGDARMPRLSLPHNSRAAGRCQTGGRFEAARVQSAVHGAELAGAPCNGHTVFTGAVATDLGTASPLGRRETLLRAQGWRALGSCYGGAWPPWEFVPAEPIPFPLCDAIETVLSLGCSLAGATARWGPRGLRSADGGASGLLSPRTGRLQGQDSDVCNRMRLCPLLPPERKERKVLCRDSGSLESEGPWPQPCAQLLAYPGEAAHPDTRFFHCRGDAVTCTEPDFEVYYSDIQEAVPPRGRQPADCDLPGAGSSLSATGGHGDGDNLLDPSAPLAAAKPTLTVDWPKSPVSRARFHSYTSSGITGHMVTIKPFSLSPGDTYVLQASVASPHGVLGRAQLYVTLNLAPRDVACQVQPHRGLEAHTIFGIFCMSGRPDFRYKFSYRIGKASKRTLYHGRDSQYYSALPAGEPLDGYEVTVSTEITDGTGSQVPPCAVTVTVLPRFHGNLCLDEDTYNSSLKHLSTLQLMGSYTEIRNYITMTTRVLTRWAAEDRSPSCGQWSRIQDALISSASRLPSADQQEMNDSVLMLRDLLRFPHKLSFKSAVLILKAARALLSQNLLSGRLVVDEGPMLELILLVSEVLEASDQEKPRNAGYLQEEGIKVISDLLLVSLTFSSPLHVSAGHMEFHVLLHRDLQSCVQSLGSVQVHLPADLAARGPAGAEMQSPCYISQLVLFKKNPYPGGRAPGQIGQVVAPSLFTCSSRRPISRWQLREPVTVEFGEDDGLDNVDKMTFVLLRDRVNVHQFFGHSANPQESLHIRIEFSRPVSRAFPVMVLVRFSEKPTPSDFLVRKVYVWGEQTVHVYIPAGSLRDTNLGYLSLLDADYDRSPPSKYSAQAVNYTVRFQGVQCLFWEASRWSSASSSPQPGASPEKVTCSYDHFAPVSVARRNLNASVSVSDVSQWQRHPENLLPSVLIVIFMILYALLVTKSRRVDRHEKKKAGYIFLQEDAPPGHQLYAVVVDTGFRSPAHCSAKVYIVLCGENGFSEPRELYCPERPLFERNSRHTFVLSAPALLGQLRRIRLWHDSRGPSPAWYVSHVVVGELAPRHGRSWLFPAECWLAASRRDGRVERELGCLRGGLGFWKLLYSKFTEYLEDFHIWTSVYSQPSPSDFPHTARLTVAFALLCTYACLAALLTAAGEEQLPWALGDPDAATGSFRTGLLCTLLASPGAQLLSLLLRLSQRAGGIAVDGSHPVIAPAGAPPPSVDVNELLPGLPAPPPQNLPQPAPENAYGLSGHARACRRAAESGRVGCPSPEQEARGADPGQQPPREKGTCGALCVQAPNSGFGGLAALRWPRALPPWSGSVVWAICGMVSMACGLGTAFLGYRFNPTQCVRWLHLLTLSVLCCVFVTQPLLVGLVALGFAWRRRNDPHFFTESLRTATKDLDSELEERARSRVPLRASQTEEMLAARQQARRLRRARPPSAAQLSVIREKMRRETRTRVALRDGCMYSLLLLLHMFILCGRCSRHEHSLSQAIQKEFTRGTRSASGGLRSVGDWWGWSLTTLLDGLHGRGTSAAGPPGAQPGALGGKCYLLGTVVIQQLREPSGSACELPSPPSVLTEDSPPPRGPRVGGPDAPSATDPTIQRVAPSGSRGCGAREPWVLSLGSTRPAAHAALSGLRASGWIDHSTRTVSVHFALYNPPTQLLSSVSLRAELLPAGGLALSPLVESLAIFHSDSALWSSPTLPELAFLLLSLTRVCLQLYRVAEKGVRNYWRKPGNWLELAIVGASLTCHAASSHLATLAGEVTDHFHRGRFRGSLDLSLAASWNQRVTWLRGTLSLLLTLKFICLMGIQSTMASCSFLLRRSLAGVYTAGVRGLPVSSYLPDKPAQSVSSPVSTFSRETRAFKLAGILTLAAHWHLRAVPPSTLADFSRGLLFRLPGRSQTDTSCGLSESDLWAPAWCCGVLFIVVSMAWWGMMKVSLATHARKRKSFQSQSLVSLADVTACVRGAALAWLGLERPRQEEAELAERRNYYLDEVSDLLDELLWKIRGLSGSPRRPLPEQRFGAGEAGAEGHPSVGVSA</sequence>
<feature type="transmembrane region" description="Helical" evidence="25">
    <location>
        <begin position="1605"/>
        <end position="1623"/>
    </location>
</feature>
<dbReference type="GO" id="GO:0005262">
    <property type="term" value="F:calcium channel activity"/>
    <property type="evidence" value="ECO:0007669"/>
    <property type="project" value="UniProtKB-KW"/>
</dbReference>
<dbReference type="KEGG" id="umr:103674671"/>
<evidence type="ECO:0000256" key="22">
    <source>
        <dbReference type="ARBA" id="ARBA00082084"/>
    </source>
</evidence>
<keyword evidence="4" id="KW-1003">Cell membrane</keyword>
<evidence type="ECO:0000259" key="27">
    <source>
        <dbReference type="PROSITE" id="PS50095"/>
    </source>
</evidence>
<evidence type="ECO:0000256" key="8">
    <source>
        <dbReference type="ARBA" id="ARBA00022737"/>
    </source>
</evidence>
<keyword evidence="8" id="KW-0677">Repeat</keyword>
<feature type="compositionally biased region" description="Polar residues" evidence="24">
    <location>
        <begin position="40"/>
        <end position="55"/>
    </location>
</feature>
<keyword evidence="5" id="KW-0109">Calcium transport</keyword>
<dbReference type="InterPro" id="IPR022409">
    <property type="entry name" value="PKD/Chitinase_dom"/>
</dbReference>
<dbReference type="OrthoDB" id="10044145at2759"/>
<evidence type="ECO:0000256" key="25">
    <source>
        <dbReference type="SAM" id="Phobius"/>
    </source>
</evidence>
<dbReference type="GeneID" id="103674671"/>
<evidence type="ECO:0000256" key="13">
    <source>
        <dbReference type="ARBA" id="ARBA00023136"/>
    </source>
</evidence>
<keyword evidence="12" id="KW-0969">Cilium</keyword>
<dbReference type="InterPro" id="IPR057244">
    <property type="entry name" value="GAIN_B"/>
</dbReference>
<dbReference type="Pfam" id="PF20519">
    <property type="entry name" value="Polycystin_dom"/>
    <property type="match status" value="1"/>
</dbReference>
<dbReference type="Pfam" id="PF01477">
    <property type="entry name" value="PLAT"/>
    <property type="match status" value="1"/>
</dbReference>
<feature type="region of interest" description="Disordered" evidence="24">
    <location>
        <begin position="936"/>
        <end position="970"/>
    </location>
</feature>
<evidence type="ECO:0000256" key="20">
    <source>
        <dbReference type="ARBA" id="ARBA00073797"/>
    </source>
</evidence>
<dbReference type="InterPro" id="IPR001024">
    <property type="entry name" value="PLAT/LH2_dom"/>
</dbReference>
<evidence type="ECO:0000256" key="24">
    <source>
        <dbReference type="SAM" id="MobiDB-lite"/>
    </source>
</evidence>
<keyword evidence="6" id="KW-0107">Calcium channel</keyword>
<feature type="transmembrane region" description="Helical" evidence="25">
    <location>
        <begin position="2593"/>
        <end position="2613"/>
    </location>
</feature>
<feature type="domain" description="PLAT" evidence="27">
    <location>
        <begin position="1650"/>
        <end position="1769"/>
    </location>
</feature>
<dbReference type="Proteomes" id="UP000261680">
    <property type="component" value="Unplaced"/>
</dbReference>
<evidence type="ECO:0000256" key="5">
    <source>
        <dbReference type="ARBA" id="ARBA00022568"/>
    </source>
</evidence>
<evidence type="ECO:0000256" key="12">
    <source>
        <dbReference type="ARBA" id="ARBA00023069"/>
    </source>
</evidence>
<evidence type="ECO:0000256" key="11">
    <source>
        <dbReference type="ARBA" id="ARBA00023065"/>
    </source>
</evidence>
<dbReference type="Pfam" id="PF02010">
    <property type="entry name" value="REJ"/>
    <property type="match status" value="2"/>
</dbReference>
<evidence type="ECO:0000256" key="2">
    <source>
        <dbReference type="ARBA" id="ARBA00007200"/>
    </source>
</evidence>
<feature type="domain" description="PKD" evidence="26">
    <location>
        <begin position="324"/>
        <end position="402"/>
    </location>
</feature>
<keyword evidence="30" id="KW-1185">Reference proteome</keyword>
<keyword evidence="11" id="KW-0406">Ion transport</keyword>
<comment type="caution">
    <text evidence="23">Lacks conserved residue(s) required for the propagation of feature annotation.</text>
</comment>
<evidence type="ECO:0000256" key="19">
    <source>
        <dbReference type="ARBA" id="ARBA00063851"/>
    </source>
</evidence>
<evidence type="ECO:0000256" key="15">
    <source>
        <dbReference type="ARBA" id="ARBA00023180"/>
    </source>
</evidence>
<dbReference type="InterPro" id="IPR046791">
    <property type="entry name" value="Polycystin_dom"/>
</dbReference>
<evidence type="ECO:0000256" key="3">
    <source>
        <dbReference type="ARBA" id="ARBA00022448"/>
    </source>
</evidence>
<feature type="region of interest" description="Disordered" evidence="24">
    <location>
        <begin position="1943"/>
        <end position="1969"/>
    </location>
</feature>
<evidence type="ECO:0000313" key="30">
    <source>
        <dbReference type="Proteomes" id="UP000261680"/>
    </source>
</evidence>
<feature type="transmembrane region" description="Helical" evidence="25">
    <location>
        <begin position="2001"/>
        <end position="2020"/>
    </location>
</feature>
<evidence type="ECO:0000259" key="26">
    <source>
        <dbReference type="PROSITE" id="PS50093"/>
    </source>
</evidence>
<evidence type="ECO:0000256" key="1">
    <source>
        <dbReference type="ARBA" id="ARBA00004272"/>
    </source>
</evidence>
<dbReference type="CDD" id="cd00146">
    <property type="entry name" value="PKD"/>
    <property type="match status" value="1"/>
</dbReference>
<dbReference type="SUPFAM" id="SSF49723">
    <property type="entry name" value="Lipase/lipooxygenase domain (PLAT/LH2 domain)"/>
    <property type="match status" value="1"/>
</dbReference>
<accession>A0A8M1H4Q3</accession>
<proteinExistence type="inferred from homology"/>
<evidence type="ECO:0000256" key="10">
    <source>
        <dbReference type="ARBA" id="ARBA00022989"/>
    </source>
</evidence>
<comment type="similarity">
    <text evidence="2">Belongs to the polycystin family.</text>
</comment>
<dbReference type="InterPro" id="IPR002859">
    <property type="entry name" value="PKD/REJ-like"/>
</dbReference>
<dbReference type="Pfam" id="PF00801">
    <property type="entry name" value="PKD"/>
    <property type="match status" value="2"/>
</dbReference>
<dbReference type="Gene3D" id="2.60.40.10">
    <property type="entry name" value="Immunoglobulins"/>
    <property type="match status" value="2"/>
</dbReference>
<feature type="transmembrane region" description="Helical" evidence="25">
    <location>
        <begin position="1813"/>
        <end position="1834"/>
    </location>
</feature>
<evidence type="ECO:0000256" key="6">
    <source>
        <dbReference type="ARBA" id="ARBA00022673"/>
    </source>
</evidence>
<dbReference type="CTD" id="168507"/>
<dbReference type="RefSeq" id="XP_040500509.1">
    <property type="nucleotide sequence ID" value="XM_040644575.1"/>
</dbReference>
<feature type="domain" description="PKD" evidence="26">
    <location>
        <begin position="267"/>
        <end position="313"/>
    </location>
</feature>
<comment type="subcellular location">
    <subcellularLocation>
        <location evidence="1">Cell projection</location>
        <location evidence="1">Cilium membrane</location>
        <topology evidence="1">Multi-pass membrane protein</topology>
    </subcellularLocation>
</comment>
<keyword evidence="3" id="KW-0813">Transport</keyword>
<dbReference type="PANTHER" id="PTHR46730:SF4">
    <property type="entry name" value="POLYCYSTIC KIDNEY DISEASE PROTEIN 1-LIKE 1"/>
    <property type="match status" value="1"/>
</dbReference>
<dbReference type="PROSITE" id="PS50221">
    <property type="entry name" value="GAIN_B"/>
    <property type="match status" value="1"/>
</dbReference>
<organism evidence="30 31">
    <name type="scientific">Ursus maritimus</name>
    <name type="common">Polar bear</name>
    <name type="synonym">Thalarctos maritimus</name>
    <dbReference type="NCBI Taxonomy" id="29073"/>
    <lineage>
        <taxon>Eukaryota</taxon>
        <taxon>Metazoa</taxon>
        <taxon>Chordata</taxon>
        <taxon>Craniata</taxon>
        <taxon>Vertebrata</taxon>
        <taxon>Euteleostomi</taxon>
        <taxon>Mammalia</taxon>
        <taxon>Eutheria</taxon>
        <taxon>Laurasiatheria</taxon>
        <taxon>Carnivora</taxon>
        <taxon>Caniformia</taxon>
        <taxon>Ursidae</taxon>
        <taxon>Ursus</taxon>
    </lineage>
</organism>
<reference evidence="31" key="1">
    <citation type="submission" date="2025-08" db="UniProtKB">
        <authorList>
            <consortium name="RefSeq"/>
        </authorList>
    </citation>
    <scope>IDENTIFICATION</scope>
    <source>
        <tissue evidence="31">Whole blood</tissue>
    </source>
</reference>
<keyword evidence="10 25" id="KW-1133">Transmembrane helix</keyword>
<feature type="transmembrane region" description="Helical" evidence="25">
    <location>
        <begin position="2032"/>
        <end position="2061"/>
    </location>
</feature>
<evidence type="ECO:0000256" key="7">
    <source>
        <dbReference type="ARBA" id="ARBA00022692"/>
    </source>
</evidence>
<evidence type="ECO:0000256" key="21">
    <source>
        <dbReference type="ARBA" id="ARBA00081200"/>
    </source>
</evidence>
<dbReference type="Gene3D" id="2.60.60.20">
    <property type="entry name" value="PLAT/LH2 domain"/>
    <property type="match status" value="1"/>
</dbReference>
<dbReference type="GO" id="GO:0060170">
    <property type="term" value="C:ciliary membrane"/>
    <property type="evidence" value="ECO:0007669"/>
    <property type="project" value="UniProtKB-SubCell"/>
</dbReference>
<keyword evidence="16" id="KW-0966">Cell projection</keyword>
<dbReference type="SUPFAM" id="SSF49299">
    <property type="entry name" value="PKD domain"/>
    <property type="match status" value="2"/>
</dbReference>
<dbReference type="PROSITE" id="PS50093">
    <property type="entry name" value="PKD"/>
    <property type="match status" value="2"/>
</dbReference>
<protein>
    <recommendedName>
        <fullName evidence="20">Polycystin-1-like protein 1</fullName>
    </recommendedName>
    <alternativeName>
        <fullName evidence="22">PC1-like 1 protein</fullName>
    </alternativeName>
    <alternativeName>
        <fullName evidence="21">Polycystic kidney disease protein 1-like 1</fullName>
    </alternativeName>
</protein>
<dbReference type="InterPro" id="IPR014010">
    <property type="entry name" value="REJ_dom"/>
</dbReference>
<dbReference type="InterPro" id="IPR036392">
    <property type="entry name" value="PLAT/LH2_dom_sf"/>
</dbReference>
<feature type="region of interest" description="Disordered" evidence="24">
    <location>
        <begin position="2697"/>
        <end position="2719"/>
    </location>
</feature>
<evidence type="ECO:0000256" key="9">
    <source>
        <dbReference type="ARBA" id="ARBA00022837"/>
    </source>
</evidence>
<comment type="subunit">
    <text evidence="19">Heterodimer. Interacts with PKD2 to form a calcium channel. Interacts with PKD2L1; to form ciliary calcium channel. May interact with GNA12, GNAS, GNAI1 and GNAI2.</text>
</comment>
<dbReference type="InterPro" id="IPR013783">
    <property type="entry name" value="Ig-like_fold"/>
</dbReference>
<feature type="transmembrane region" description="Helical" evidence="25">
    <location>
        <begin position="2139"/>
        <end position="2158"/>
    </location>
</feature>
<keyword evidence="13 25" id="KW-0472">Membrane</keyword>
<feature type="domain" description="GAIN-B" evidence="28">
    <location>
        <begin position="1441"/>
        <end position="1589"/>
    </location>
</feature>
<name>A0A8M1H4Q3_URSMA</name>
<dbReference type="InterPro" id="IPR000601">
    <property type="entry name" value="PKD_dom"/>
</dbReference>
<evidence type="ECO:0000256" key="18">
    <source>
        <dbReference type="ARBA" id="ARBA00054690"/>
    </source>
</evidence>
<dbReference type="SMART" id="SM00089">
    <property type="entry name" value="PKD"/>
    <property type="match status" value="3"/>
</dbReference>
<evidence type="ECO:0000256" key="23">
    <source>
        <dbReference type="PROSITE-ProRule" id="PRU00152"/>
    </source>
</evidence>
<dbReference type="PROSITE" id="PS51111">
    <property type="entry name" value="REJ"/>
    <property type="match status" value="1"/>
</dbReference>
<dbReference type="PANTHER" id="PTHR46730">
    <property type="entry name" value="POLYCYSTIN-1"/>
    <property type="match status" value="1"/>
</dbReference>
<evidence type="ECO:0000313" key="31">
    <source>
        <dbReference type="RefSeq" id="XP_040500509.1"/>
    </source>
</evidence>
<evidence type="ECO:0000256" key="17">
    <source>
        <dbReference type="ARBA" id="ARBA00023303"/>
    </source>
</evidence>
<evidence type="ECO:0000256" key="14">
    <source>
        <dbReference type="ARBA" id="ARBA00023157"/>
    </source>
</evidence>
<feature type="domain" description="REJ" evidence="29">
    <location>
        <begin position="407"/>
        <end position="1426"/>
    </location>
</feature>
<feature type="transmembrane region" description="Helical" evidence="25">
    <location>
        <begin position="1854"/>
        <end position="1873"/>
    </location>
</feature>
<dbReference type="FunFam" id="2.60.60.20:FF:000017">
    <property type="entry name" value="Polycystin 1 like 1, transient receptor potential channel interacting"/>
    <property type="match status" value="1"/>
</dbReference>
<dbReference type="PROSITE" id="PS50095">
    <property type="entry name" value="PLAT"/>
    <property type="match status" value="1"/>
</dbReference>
<evidence type="ECO:0000256" key="16">
    <source>
        <dbReference type="ARBA" id="ARBA00023273"/>
    </source>
</evidence>
<keyword evidence="7 25" id="KW-0812">Transmembrane</keyword>
<keyword evidence="9" id="KW-0106">Calcium</keyword>